<dbReference type="RefSeq" id="WP_203173360.1">
    <property type="nucleotide sequence ID" value="NZ_JAEVHM010000005.1"/>
</dbReference>
<dbReference type="Proteomes" id="UP000601027">
    <property type="component" value="Unassembled WGS sequence"/>
</dbReference>
<reference evidence="1 2" key="1">
    <citation type="submission" date="2021-01" db="EMBL/GenBank/DDBJ databases">
        <title>Draft genome sequence of Micromonospora sp. strain STR1_7.</title>
        <authorList>
            <person name="Karlyshev A."/>
            <person name="Jawad R."/>
        </authorList>
    </citation>
    <scope>NUCLEOTIDE SEQUENCE [LARGE SCALE GENOMIC DNA]</scope>
    <source>
        <strain evidence="1 2">STR1-7</strain>
    </source>
</reference>
<sequence length="62" mass="7501">MTQFFVWLTDGTLLTVAADRCRHDRRIMTFERRTGTACTTHWREVSALRWEDVHRVERIEHV</sequence>
<evidence type="ECO:0000313" key="2">
    <source>
        <dbReference type="Proteomes" id="UP000601027"/>
    </source>
</evidence>
<evidence type="ECO:0000313" key="1">
    <source>
        <dbReference type="EMBL" id="MBM0230878.1"/>
    </source>
</evidence>
<comment type="caution">
    <text evidence="1">The sequence shown here is derived from an EMBL/GenBank/DDBJ whole genome shotgun (WGS) entry which is preliminary data.</text>
</comment>
<proteinExistence type="predicted"/>
<organism evidence="1 2">
    <name type="scientific">Micromonospora parastrephiae</name>
    <dbReference type="NCBI Taxonomy" id="2806101"/>
    <lineage>
        <taxon>Bacteria</taxon>
        <taxon>Bacillati</taxon>
        <taxon>Actinomycetota</taxon>
        <taxon>Actinomycetes</taxon>
        <taxon>Micromonosporales</taxon>
        <taxon>Micromonosporaceae</taxon>
        <taxon>Micromonospora</taxon>
    </lineage>
</organism>
<dbReference type="EMBL" id="JAEVHM010000005">
    <property type="protein sequence ID" value="MBM0230878.1"/>
    <property type="molecule type" value="Genomic_DNA"/>
</dbReference>
<keyword evidence="2" id="KW-1185">Reference proteome</keyword>
<gene>
    <name evidence="1" type="ORF">JNW91_02685</name>
</gene>
<protein>
    <submittedName>
        <fullName evidence="1">Uncharacterized protein</fullName>
    </submittedName>
</protein>
<accession>A0ABS1XNR6</accession>
<name>A0ABS1XNR6_9ACTN</name>